<dbReference type="CDD" id="cd00498">
    <property type="entry name" value="Hsp33"/>
    <property type="match status" value="1"/>
</dbReference>
<evidence type="ECO:0000256" key="3">
    <source>
        <dbReference type="ARBA" id="ARBA00023157"/>
    </source>
</evidence>
<evidence type="ECO:0000256" key="6">
    <source>
        <dbReference type="SAM" id="MobiDB-lite"/>
    </source>
</evidence>
<dbReference type="SUPFAM" id="SSF64397">
    <property type="entry name" value="Hsp33 domain"/>
    <property type="match status" value="1"/>
</dbReference>
<dbReference type="Gene3D" id="3.90.1280.10">
    <property type="entry name" value="HSP33 redox switch-like"/>
    <property type="match status" value="1"/>
</dbReference>
<keyword evidence="2" id="KW-0862">Zinc</keyword>
<dbReference type="Proteomes" id="UP000249299">
    <property type="component" value="Unassembled WGS sequence"/>
</dbReference>
<organism evidence="7 8">
    <name type="scientific">Rhodobium orientis</name>
    <dbReference type="NCBI Taxonomy" id="34017"/>
    <lineage>
        <taxon>Bacteria</taxon>
        <taxon>Pseudomonadati</taxon>
        <taxon>Pseudomonadota</taxon>
        <taxon>Alphaproteobacteria</taxon>
        <taxon>Hyphomicrobiales</taxon>
        <taxon>Rhodobiaceae</taxon>
        <taxon>Rhodobium</taxon>
    </lineage>
</organism>
<dbReference type="OrthoDB" id="9793753at2"/>
<protein>
    <submittedName>
        <fullName evidence="7">Hsp33 family molecular chaperone</fullName>
    </submittedName>
</protein>
<dbReference type="GO" id="GO:0005737">
    <property type="term" value="C:cytoplasm"/>
    <property type="evidence" value="ECO:0007669"/>
    <property type="project" value="InterPro"/>
</dbReference>
<dbReference type="InterPro" id="IPR023212">
    <property type="entry name" value="Hsp33_helix_hairpin_bin_dom_sf"/>
</dbReference>
<dbReference type="PANTHER" id="PTHR30111">
    <property type="entry name" value="33 KDA CHAPERONIN"/>
    <property type="match status" value="1"/>
</dbReference>
<sequence length="331" mass="35762">MIDPAPGPGFQLAGDDTVLPYAVEPLDARGRVVRLGPLLDAVLGRHDYPPSVSRLLGEAIALTALLGSALKFRGRFILQTSSDGPVSLLVVDFTTPSDMRAYARFDADAVAAAETEGHAAPPDLLGTGHLALTIDPGAGQNRYQGIVALAGNSLEDAAHDYFAQSEQIPTRIRLAVAEMVDRDPDGARRHRWRAGGVMVQFLPESEDRIRARDLDPGDAPEGTEPHGEAEDDAWVEAQSLVATVEDHELTDPEIGAEKLLFRLFHERGVRVFEPLALNDRCGCSREKVAAVLRGFSAKERDEMTVDGEIVVTCEFCSTRYHFDPEGVGGDA</sequence>
<dbReference type="InterPro" id="IPR016154">
    <property type="entry name" value="Heat_shock_Hsp33_C"/>
</dbReference>
<evidence type="ECO:0000313" key="8">
    <source>
        <dbReference type="Proteomes" id="UP000249299"/>
    </source>
</evidence>
<dbReference type="GO" id="GO:0042026">
    <property type="term" value="P:protein refolding"/>
    <property type="evidence" value="ECO:0007669"/>
    <property type="project" value="TreeGrafter"/>
</dbReference>
<dbReference type="PIRSF" id="PIRSF005261">
    <property type="entry name" value="Heat_shock_Hsp33"/>
    <property type="match status" value="1"/>
</dbReference>
<dbReference type="InterPro" id="IPR000397">
    <property type="entry name" value="Heat_shock_Hsp33"/>
</dbReference>
<evidence type="ECO:0000256" key="4">
    <source>
        <dbReference type="ARBA" id="ARBA00023186"/>
    </source>
</evidence>
<keyword evidence="4" id="KW-0143">Chaperone</keyword>
<dbReference type="RefSeq" id="WP_111434493.1">
    <property type="nucleotide sequence ID" value="NZ_JACIGG010000022.1"/>
</dbReference>
<reference evidence="7 8" key="1">
    <citation type="submission" date="2017-07" db="EMBL/GenBank/DDBJ databases">
        <title>Draft Genome Sequences of Select Purple Nonsulfur Bacteria.</title>
        <authorList>
            <person name="Lasarre B."/>
            <person name="Mckinlay J.B."/>
        </authorList>
    </citation>
    <scope>NUCLEOTIDE SEQUENCE [LARGE SCALE GENOMIC DNA]</scope>
    <source>
        <strain evidence="7 8">DSM 11290</strain>
    </source>
</reference>
<dbReference type="Gene3D" id="3.55.30.10">
    <property type="entry name" value="Hsp33 domain"/>
    <property type="match status" value="1"/>
</dbReference>
<evidence type="ECO:0000256" key="2">
    <source>
        <dbReference type="ARBA" id="ARBA00022833"/>
    </source>
</evidence>
<dbReference type="NCBIfam" id="NF002386">
    <property type="entry name" value="PRK01402.1"/>
    <property type="match status" value="1"/>
</dbReference>
<evidence type="ECO:0000256" key="1">
    <source>
        <dbReference type="ARBA" id="ARBA00022490"/>
    </source>
</evidence>
<dbReference type="AlphaFoldDB" id="A0A327JP05"/>
<keyword evidence="1" id="KW-0963">Cytoplasm</keyword>
<dbReference type="PANTHER" id="PTHR30111:SF1">
    <property type="entry name" value="33 KDA CHAPERONIN"/>
    <property type="match status" value="1"/>
</dbReference>
<dbReference type="InterPro" id="IPR016153">
    <property type="entry name" value="Heat_shock_Hsp33_N"/>
</dbReference>
<proteinExistence type="predicted"/>
<comment type="caution">
    <text evidence="7">The sequence shown here is derived from an EMBL/GenBank/DDBJ whole genome shotgun (WGS) entry which is preliminary data.</text>
</comment>
<feature type="region of interest" description="Disordered" evidence="6">
    <location>
        <begin position="208"/>
        <end position="230"/>
    </location>
</feature>
<dbReference type="EMBL" id="NPEV01000022">
    <property type="protein sequence ID" value="RAI27074.1"/>
    <property type="molecule type" value="Genomic_DNA"/>
</dbReference>
<dbReference type="Gene3D" id="1.10.287.480">
    <property type="entry name" value="helix hairpin bin"/>
    <property type="match status" value="1"/>
</dbReference>
<name>A0A327JP05_9HYPH</name>
<accession>A0A327JP05</accession>
<gene>
    <name evidence="7" type="ORF">CH339_11400</name>
</gene>
<dbReference type="Pfam" id="PF01430">
    <property type="entry name" value="HSP33"/>
    <property type="match status" value="1"/>
</dbReference>
<evidence type="ECO:0000313" key="7">
    <source>
        <dbReference type="EMBL" id="RAI27074.1"/>
    </source>
</evidence>
<keyword evidence="3" id="KW-1015">Disulfide bond</keyword>
<keyword evidence="5" id="KW-0676">Redox-active center</keyword>
<dbReference type="GO" id="GO:0044183">
    <property type="term" value="F:protein folding chaperone"/>
    <property type="evidence" value="ECO:0007669"/>
    <property type="project" value="TreeGrafter"/>
</dbReference>
<evidence type="ECO:0000256" key="5">
    <source>
        <dbReference type="ARBA" id="ARBA00023284"/>
    </source>
</evidence>
<keyword evidence="8" id="KW-1185">Reference proteome</keyword>
<dbReference type="GO" id="GO:0051082">
    <property type="term" value="F:unfolded protein binding"/>
    <property type="evidence" value="ECO:0007669"/>
    <property type="project" value="InterPro"/>
</dbReference>
<dbReference type="SUPFAM" id="SSF118352">
    <property type="entry name" value="HSP33 redox switch-like"/>
    <property type="match status" value="1"/>
</dbReference>